<sequence length="252" mass="29505">MSREGCSEQKDLVASFREAMSEEGFDICNPFRVSAYNELVRDRHRFNGSSVDCLGFLIGNTKSSWPHFVSYLQRVGMIKDPVEHFCREAVAGVTSQKRFSSLNPEVRFDFDTPSSGKFVHIQTAGHVSGTAYYDKETFWSIHPHYGVWFVYRAVVFFPTITFLLEDPILPENLFTPEDCKEIGRLTEKAQMERWRDMRTRLLIRDVCPIGKDKWRYEGDQLDYFYPIERTKEEVLRDLLDRGTEQQGNRRDE</sequence>
<name>A0A2P6NMS9_9EUKA</name>
<organism evidence="12 13">
    <name type="scientific">Planoprotostelium fungivorum</name>
    <dbReference type="NCBI Taxonomy" id="1890364"/>
    <lineage>
        <taxon>Eukaryota</taxon>
        <taxon>Amoebozoa</taxon>
        <taxon>Evosea</taxon>
        <taxon>Variosea</taxon>
        <taxon>Cavosteliida</taxon>
        <taxon>Cavosteliaceae</taxon>
        <taxon>Planoprotostelium</taxon>
    </lineage>
</organism>
<keyword evidence="7" id="KW-0288">FMN</keyword>
<dbReference type="AlphaFoldDB" id="A0A2P6NMS9"/>
<comment type="cofactor">
    <cofactor evidence="2">
        <name>FAD</name>
        <dbReference type="ChEBI" id="CHEBI:57692"/>
    </cofactor>
</comment>
<protein>
    <recommendedName>
        <fullName evidence="11">Cyanocobalamin reductase (cyanide-eliminating)</fullName>
    </recommendedName>
</protein>
<comment type="similarity">
    <text evidence="4">Belongs to the MMACHC family.</text>
</comment>
<dbReference type="InterPro" id="IPR032037">
    <property type="entry name" value="MMACHC"/>
</dbReference>
<keyword evidence="5" id="KW-0963">Cytoplasm</keyword>
<evidence type="ECO:0000256" key="3">
    <source>
        <dbReference type="ARBA" id="ARBA00004496"/>
    </source>
</evidence>
<dbReference type="InParanoid" id="A0A2P6NMS9"/>
<keyword evidence="6" id="KW-0285">Flavoprotein</keyword>
<comment type="caution">
    <text evidence="12">The sequence shown here is derived from an EMBL/GenBank/DDBJ whole genome shotgun (WGS) entry which is preliminary data.</text>
</comment>
<gene>
    <name evidence="12" type="ORF">PROFUN_07145</name>
</gene>
<dbReference type="PANTHER" id="PTHR31457:SF2">
    <property type="entry name" value="CYANOCOBALAMIN REDUCTASE _ ALKYLCOBALAMIN DEALKYLASE"/>
    <property type="match status" value="1"/>
</dbReference>
<dbReference type="OrthoDB" id="409189at2759"/>
<keyword evidence="13" id="KW-1185">Reference proteome</keyword>
<keyword evidence="9" id="KW-0521">NADP</keyword>
<evidence type="ECO:0000256" key="11">
    <source>
        <dbReference type="ARBA" id="ARBA00031313"/>
    </source>
</evidence>
<evidence type="ECO:0000313" key="13">
    <source>
        <dbReference type="Proteomes" id="UP000241769"/>
    </source>
</evidence>
<evidence type="ECO:0000313" key="12">
    <source>
        <dbReference type="EMBL" id="PRP85198.1"/>
    </source>
</evidence>
<evidence type="ECO:0000256" key="9">
    <source>
        <dbReference type="ARBA" id="ARBA00022857"/>
    </source>
</evidence>
<evidence type="ECO:0000256" key="1">
    <source>
        <dbReference type="ARBA" id="ARBA00001917"/>
    </source>
</evidence>
<dbReference type="PANTHER" id="PTHR31457">
    <property type="entry name" value="METHYLMALONIC ACIDURIA AND HOMOCYSTINURIA TYPE C PROTEIN"/>
    <property type="match status" value="1"/>
</dbReference>
<accession>A0A2P6NMS9</accession>
<evidence type="ECO:0000256" key="10">
    <source>
        <dbReference type="ARBA" id="ARBA00023002"/>
    </source>
</evidence>
<evidence type="ECO:0000256" key="7">
    <source>
        <dbReference type="ARBA" id="ARBA00022643"/>
    </source>
</evidence>
<dbReference type="FunCoup" id="A0A2P6NMS9">
    <property type="interactions" value="21"/>
</dbReference>
<comment type="cofactor">
    <cofactor evidence="1">
        <name>FMN</name>
        <dbReference type="ChEBI" id="CHEBI:58210"/>
    </cofactor>
</comment>
<dbReference type="GO" id="GO:0032451">
    <property type="term" value="F:demethylase activity"/>
    <property type="evidence" value="ECO:0007669"/>
    <property type="project" value="TreeGrafter"/>
</dbReference>
<reference evidence="12 13" key="1">
    <citation type="journal article" date="2018" name="Genome Biol. Evol.">
        <title>Multiple Roots of Fruiting Body Formation in Amoebozoa.</title>
        <authorList>
            <person name="Hillmann F."/>
            <person name="Forbes G."/>
            <person name="Novohradska S."/>
            <person name="Ferling I."/>
            <person name="Riege K."/>
            <person name="Groth M."/>
            <person name="Westermann M."/>
            <person name="Marz M."/>
            <person name="Spaller T."/>
            <person name="Winckler T."/>
            <person name="Schaap P."/>
            <person name="Glockner G."/>
        </authorList>
    </citation>
    <scope>NUCLEOTIDE SEQUENCE [LARGE SCALE GENOMIC DNA]</scope>
    <source>
        <strain evidence="12 13">Jena</strain>
    </source>
</reference>
<dbReference type="GO" id="GO:0071949">
    <property type="term" value="F:FAD binding"/>
    <property type="evidence" value="ECO:0007669"/>
    <property type="project" value="TreeGrafter"/>
</dbReference>
<dbReference type="EMBL" id="MDYQ01000049">
    <property type="protein sequence ID" value="PRP85198.1"/>
    <property type="molecule type" value="Genomic_DNA"/>
</dbReference>
<comment type="subcellular location">
    <subcellularLocation>
        <location evidence="3">Cytoplasm</location>
    </subcellularLocation>
</comment>
<dbReference type="Pfam" id="PF16690">
    <property type="entry name" value="MMACHC"/>
    <property type="match status" value="1"/>
</dbReference>
<evidence type="ECO:0000256" key="6">
    <source>
        <dbReference type="ARBA" id="ARBA00022630"/>
    </source>
</evidence>
<evidence type="ECO:0000256" key="8">
    <source>
        <dbReference type="ARBA" id="ARBA00022827"/>
    </source>
</evidence>
<dbReference type="GO" id="GO:0005737">
    <property type="term" value="C:cytoplasm"/>
    <property type="evidence" value="ECO:0007669"/>
    <property type="project" value="UniProtKB-SubCell"/>
</dbReference>
<evidence type="ECO:0000256" key="4">
    <source>
        <dbReference type="ARBA" id="ARBA00007762"/>
    </source>
</evidence>
<evidence type="ECO:0000256" key="2">
    <source>
        <dbReference type="ARBA" id="ARBA00001974"/>
    </source>
</evidence>
<dbReference type="GO" id="GO:0033787">
    <property type="term" value="F:cyanocobalamin reductase (cyanide-eliminating) (NADP+) activity"/>
    <property type="evidence" value="ECO:0007669"/>
    <property type="project" value="TreeGrafter"/>
</dbReference>
<keyword evidence="8" id="KW-0274">FAD</keyword>
<keyword evidence="10" id="KW-0560">Oxidoreductase</keyword>
<evidence type="ECO:0000256" key="5">
    <source>
        <dbReference type="ARBA" id="ARBA00022490"/>
    </source>
</evidence>
<proteinExistence type="inferred from homology"/>
<dbReference type="Proteomes" id="UP000241769">
    <property type="component" value="Unassembled WGS sequence"/>
</dbReference>
<dbReference type="GO" id="GO:0009235">
    <property type="term" value="P:cobalamin metabolic process"/>
    <property type="evidence" value="ECO:0007669"/>
    <property type="project" value="TreeGrafter"/>
</dbReference>